<comment type="caution">
    <text evidence="1">The sequence shown here is derived from an EMBL/GenBank/DDBJ whole genome shotgun (WGS) entry which is preliminary data.</text>
</comment>
<proteinExistence type="predicted"/>
<dbReference type="SUPFAM" id="SSF53474">
    <property type="entry name" value="alpha/beta-Hydrolases"/>
    <property type="match status" value="1"/>
</dbReference>
<accession>A0A5C4VJT2</accession>
<dbReference type="EMBL" id="VDLX02000021">
    <property type="protein sequence ID" value="KAB8189145.1"/>
    <property type="molecule type" value="Genomic_DNA"/>
</dbReference>
<gene>
    <name evidence="1" type="ORF">FH608_040585</name>
</gene>
<dbReference type="PANTHER" id="PTHR37017:SF11">
    <property type="entry name" value="ESTERASE_LIPASE_THIOESTERASE DOMAIN-CONTAINING PROTEIN"/>
    <property type="match status" value="1"/>
</dbReference>
<organism evidence="1 2">
    <name type="scientific">Nonomuraea phyllanthi</name>
    <dbReference type="NCBI Taxonomy" id="2219224"/>
    <lineage>
        <taxon>Bacteria</taxon>
        <taxon>Bacillati</taxon>
        <taxon>Actinomycetota</taxon>
        <taxon>Actinomycetes</taxon>
        <taxon>Streptosporangiales</taxon>
        <taxon>Streptosporangiaceae</taxon>
        <taxon>Nonomuraea</taxon>
    </lineage>
</organism>
<dbReference type="PANTHER" id="PTHR37017">
    <property type="entry name" value="AB HYDROLASE-1 DOMAIN-CONTAINING PROTEIN-RELATED"/>
    <property type="match status" value="1"/>
</dbReference>
<reference evidence="1 2" key="1">
    <citation type="submission" date="2019-10" db="EMBL/GenBank/DDBJ databases">
        <title>Nonomuraea sp. nov., isolated from Phyllanthus amarus.</title>
        <authorList>
            <person name="Klykleung N."/>
            <person name="Tanasupawat S."/>
        </authorList>
    </citation>
    <scope>NUCLEOTIDE SEQUENCE [LARGE SCALE GENOMIC DNA]</scope>
    <source>
        <strain evidence="1 2">PA1-10</strain>
    </source>
</reference>
<protein>
    <submittedName>
        <fullName evidence="1">Alpha/beta fold hydrolase</fullName>
    </submittedName>
</protein>
<name>A0A5C4VJT2_9ACTN</name>
<accession>A0A5P9YUE2</accession>
<dbReference type="InterPro" id="IPR029058">
    <property type="entry name" value="AB_hydrolase_fold"/>
</dbReference>
<dbReference type="InterPro" id="IPR000073">
    <property type="entry name" value="AB_hydrolase_1"/>
</dbReference>
<dbReference type="InterPro" id="IPR052897">
    <property type="entry name" value="Sec-Metab_Biosynth_Hydrolase"/>
</dbReference>
<dbReference type="GO" id="GO:0016787">
    <property type="term" value="F:hydrolase activity"/>
    <property type="evidence" value="ECO:0007669"/>
    <property type="project" value="UniProtKB-KW"/>
</dbReference>
<dbReference type="Gene3D" id="3.40.50.1820">
    <property type="entry name" value="alpha/beta hydrolase"/>
    <property type="match status" value="1"/>
</dbReference>
<dbReference type="AlphaFoldDB" id="A0A5C4VJT2"/>
<evidence type="ECO:0000313" key="2">
    <source>
        <dbReference type="Proteomes" id="UP000312512"/>
    </source>
</evidence>
<evidence type="ECO:0000313" key="1">
    <source>
        <dbReference type="EMBL" id="KAB8189145.1"/>
    </source>
</evidence>
<keyword evidence="1" id="KW-0378">Hydrolase</keyword>
<dbReference type="Proteomes" id="UP000312512">
    <property type="component" value="Unassembled WGS sequence"/>
</dbReference>
<dbReference type="RefSeq" id="WP_139635743.1">
    <property type="nucleotide sequence ID" value="NZ_CP045572.1"/>
</dbReference>
<dbReference type="Pfam" id="PF12697">
    <property type="entry name" value="Abhydrolase_6"/>
    <property type="match status" value="1"/>
</dbReference>
<keyword evidence="2" id="KW-1185">Reference proteome</keyword>
<dbReference type="OrthoDB" id="9773549at2"/>
<sequence>MTTFVLVHGSWHGPSAWDRLVPYLHEAGHHTITPDLDPDAGLAEHAEQVVAVLDEAARTAADLVLVGHSYAGLVVRQAADQRPRLVRHIILVDGWAGPDGAGLFDLAPEPFVAALRGAARPHEGGPAIPAPAPARYGVTGEEDARWLSTRLRPQALRSFSEPSRLTGAVDTISGTAVCCRPPSQAFEALARAIGYRTVACDGPHDIMVTHPEPLARLLLDAVTLQETEA</sequence>